<dbReference type="Proteomes" id="UP000011173">
    <property type="component" value="Chromosome"/>
</dbReference>
<protein>
    <submittedName>
        <fullName evidence="1">Uncharacterized protein</fullName>
    </submittedName>
</protein>
<accession>L7WCK3</accession>
<proteinExistence type="predicted"/>
<dbReference type="EMBL" id="CP001397">
    <property type="protein sequence ID" value="AGC76653.1"/>
    <property type="molecule type" value="Genomic_DNA"/>
</dbReference>
<dbReference type="HOGENOM" id="CLU_3346566_0_0_10"/>
<name>L7WCK3_NONDD</name>
<organism evidence="1 2">
    <name type="scientific">Nonlabens dokdonensis (strain DSM 17205 / KCTC 12402 / DSW-6)</name>
    <name type="common">Donghaeana dokdonensis</name>
    <dbReference type="NCBI Taxonomy" id="592029"/>
    <lineage>
        <taxon>Bacteria</taxon>
        <taxon>Pseudomonadati</taxon>
        <taxon>Bacteroidota</taxon>
        <taxon>Flavobacteriia</taxon>
        <taxon>Flavobacteriales</taxon>
        <taxon>Flavobacteriaceae</taxon>
        <taxon>Nonlabens</taxon>
    </lineage>
</organism>
<dbReference type="KEGG" id="ndo:DDD_1526"/>
<dbReference type="AlphaFoldDB" id="L7WCK3"/>
<sequence>MRRLVARYSRLYIFNFKKKGMLDEDGTYSAFAKARKK</sequence>
<gene>
    <name evidence="1" type="ordered locus">DDD_1526</name>
</gene>
<dbReference type="PATRIC" id="fig|592029.3.peg.1513"/>
<evidence type="ECO:0000313" key="1">
    <source>
        <dbReference type="EMBL" id="AGC76653.1"/>
    </source>
</evidence>
<evidence type="ECO:0000313" key="2">
    <source>
        <dbReference type="Proteomes" id="UP000011173"/>
    </source>
</evidence>
<reference evidence="1 2" key="1">
    <citation type="journal article" date="2013" name="Genome Biol. Evol.">
        <title>Genomic makeup of the marine flavobacterium Nonlabens (Donghaeana) dokdonensis DSW-6 and identification of a novel class of rhodopsins.</title>
        <authorList>
            <person name="Kwon S.K."/>
            <person name="Kim B.K."/>
            <person name="Song J.Y."/>
            <person name="Kwak M.J."/>
            <person name="Lee C.H."/>
            <person name="Yoon J.H."/>
            <person name="Oh T.K."/>
            <person name="Kim J.F."/>
        </authorList>
    </citation>
    <scope>NUCLEOTIDE SEQUENCE [LARGE SCALE GENOMIC DNA]</scope>
    <source>
        <strain evidence="2">DSM 17205 / KCTC 12402 / DSW-6</strain>
    </source>
</reference>